<dbReference type="EMBL" id="LAEV01001354">
    <property type="protein sequence ID" value="KKA28320.1"/>
    <property type="molecule type" value="Genomic_DNA"/>
</dbReference>
<accession>A0A0F4ZDM5</accession>
<dbReference type="PANTHER" id="PTHR13070:SF0">
    <property type="entry name" value="TRNA-SPLICING ENDONUCLEASE SUBUNIT SEN34"/>
    <property type="match status" value="1"/>
</dbReference>
<evidence type="ECO:0000256" key="4">
    <source>
        <dbReference type="PIRNR" id="PIRNR017250"/>
    </source>
</evidence>
<dbReference type="Pfam" id="PF01974">
    <property type="entry name" value="tRNA_int_endo"/>
    <property type="match status" value="1"/>
</dbReference>
<dbReference type="Proteomes" id="UP000033483">
    <property type="component" value="Unassembled WGS sequence"/>
</dbReference>
<dbReference type="PIRSF" id="PIRSF017250">
    <property type="entry name" value="tRNA_splic_SEN34"/>
    <property type="match status" value="1"/>
</dbReference>
<keyword evidence="10" id="KW-1185">Reference proteome</keyword>
<dbReference type="InterPro" id="IPR011856">
    <property type="entry name" value="tRNA_endonuc-like_dom_sf"/>
</dbReference>
<dbReference type="EC" id="4.6.1.16" evidence="4"/>
<dbReference type="SUPFAM" id="SSF53032">
    <property type="entry name" value="tRNA-intron endonuclease catalytic domain-like"/>
    <property type="match status" value="1"/>
</dbReference>
<sequence>MAEKAGQGADLEQVRISRIGARYLVFDYKHISRLRRDHNLCAVLVGTTPQNPSQNIFQGVPLEIGVEEASGLVSLGAGYIVDELQAHLHALDGPDSAARSSYLEDLDSRRRQFSSALEQDDKRKKREAQSFKKSKGQPKSGPAKTEENPQSAMPVASGNFPPTSLTPASSQSLVESQRLSSTHKPKVDYLWRWLQANSFYMTPGLRFGSHYSVYPGDPLRYHAHYLANSYEWSRPVPLLDLVGNGRLGTAVKKGFLIGGQAPDENGNPDGQFRAFTVEWAAM</sequence>
<dbReference type="GO" id="GO:0000379">
    <property type="term" value="P:tRNA-type intron splice site recognition and cleavage"/>
    <property type="evidence" value="ECO:0007669"/>
    <property type="project" value="UniProtKB-UniRule"/>
</dbReference>
<dbReference type="GO" id="GO:0000213">
    <property type="term" value="F:tRNA-intron lyase activity"/>
    <property type="evidence" value="ECO:0007669"/>
    <property type="project" value="UniProtKB-UniRule"/>
</dbReference>
<dbReference type="CDD" id="cd22363">
    <property type="entry name" value="tRNA-intron_lyase_C"/>
    <property type="match status" value="1"/>
</dbReference>
<comment type="function">
    <text evidence="4">Constitutes one of the two catalytic subunit of the tRNA-splicing endonuclease complex, a complex responsible for identification and cleavage of the splice sites in pre-tRNA. It cleaves pre-tRNA at the 5'- and 3'-splice sites to release the intron. The products are an intron and two tRNA half-molecules bearing 2',3'-cyclic phosphate and 5'-OH termini. There are no conserved sequences at the splice sites, but the intron is invariably located at the same site in the gene, placing the splice sites an invariant distance from the constant structural features of the tRNA body.</text>
</comment>
<evidence type="ECO:0000256" key="6">
    <source>
        <dbReference type="SAM" id="MobiDB-lite"/>
    </source>
</evidence>
<dbReference type="InterPro" id="IPR036167">
    <property type="entry name" value="tRNA_intron_Endo_cat-like_sf"/>
</dbReference>
<feature type="compositionally biased region" description="Polar residues" evidence="6">
    <location>
        <begin position="160"/>
        <end position="179"/>
    </location>
</feature>
<name>A0A0F4ZDM5_9PEZI</name>
<evidence type="ECO:0000256" key="1">
    <source>
        <dbReference type="ARBA" id="ARBA00008078"/>
    </source>
</evidence>
<comment type="caution">
    <text evidence="9">The sequence shown here is derived from an EMBL/GenBank/DDBJ whole genome shotgun (WGS) entry which is preliminary data.</text>
</comment>
<evidence type="ECO:0000256" key="3">
    <source>
        <dbReference type="ARBA" id="ARBA00023239"/>
    </source>
</evidence>
<dbReference type="Pfam" id="PF26577">
    <property type="entry name" value="TSEN34_N"/>
    <property type="match status" value="1"/>
</dbReference>
<protein>
    <recommendedName>
        <fullName evidence="4">tRNA-splicing endonuclease subunit Sen34</fullName>
        <ecNumber evidence="4">4.6.1.16</ecNumber>
    </recommendedName>
</protein>
<dbReference type="GO" id="GO:0003676">
    <property type="term" value="F:nucleic acid binding"/>
    <property type="evidence" value="ECO:0007669"/>
    <property type="project" value="InterPro"/>
</dbReference>
<feature type="region of interest" description="Disordered" evidence="6">
    <location>
        <begin position="113"/>
        <end position="179"/>
    </location>
</feature>
<comment type="similarity">
    <text evidence="1 4">Belongs to the tRNA-intron endonuclease family.</text>
</comment>
<dbReference type="PANTHER" id="PTHR13070">
    <property type="entry name" value="TRNA-SPLICING ENDONUCLEASE SUBUNIT SEN34-RELATED"/>
    <property type="match status" value="1"/>
</dbReference>
<reference evidence="9 10" key="1">
    <citation type="submission" date="2015-03" db="EMBL/GenBank/DDBJ databases">
        <authorList>
            <person name="Radwan O."/>
            <person name="Al-Naeli F.A."/>
            <person name="Rendon G.A."/>
            <person name="Fields C."/>
        </authorList>
    </citation>
    <scope>NUCLEOTIDE SEQUENCE [LARGE SCALE GENOMIC DNA]</scope>
    <source>
        <strain evidence="9">CR-DP1</strain>
    </source>
</reference>
<feature type="active site" evidence="5">
    <location>
        <position position="222"/>
    </location>
</feature>
<feature type="active site" evidence="5">
    <location>
        <position position="214"/>
    </location>
</feature>
<dbReference type="GO" id="GO:0000214">
    <property type="term" value="C:tRNA-intron endonuclease complex"/>
    <property type="evidence" value="ECO:0007669"/>
    <property type="project" value="UniProtKB-UniRule"/>
</dbReference>
<feature type="domain" description="TSEN34 N-terminal" evidence="8">
    <location>
        <begin position="14"/>
        <end position="83"/>
    </location>
</feature>
<dbReference type="AlphaFoldDB" id="A0A0F4ZDM5"/>
<dbReference type="InterPro" id="IPR059049">
    <property type="entry name" value="TSEN34_N"/>
</dbReference>
<evidence type="ECO:0000313" key="10">
    <source>
        <dbReference type="Proteomes" id="UP000033483"/>
    </source>
</evidence>
<evidence type="ECO:0000259" key="8">
    <source>
        <dbReference type="Pfam" id="PF26577"/>
    </source>
</evidence>
<feature type="active site" evidence="5">
    <location>
        <position position="253"/>
    </location>
</feature>
<keyword evidence="3 4" id="KW-0456">Lyase</keyword>
<evidence type="ECO:0000256" key="2">
    <source>
        <dbReference type="ARBA" id="ARBA00022694"/>
    </source>
</evidence>
<dbReference type="InterPro" id="IPR006677">
    <property type="entry name" value="tRNA_intron_Endonuc_cat-like"/>
</dbReference>
<dbReference type="InterPro" id="IPR016690">
    <property type="entry name" value="TSEN34"/>
</dbReference>
<feature type="compositionally biased region" description="Basic and acidic residues" evidence="6">
    <location>
        <begin position="119"/>
        <end position="130"/>
    </location>
</feature>
<evidence type="ECO:0000313" key="9">
    <source>
        <dbReference type="EMBL" id="KKA28320.1"/>
    </source>
</evidence>
<gene>
    <name evidence="9" type="ORF">TD95_003027</name>
</gene>
<feature type="domain" description="tRNA intron endonuclease catalytic" evidence="7">
    <location>
        <begin position="193"/>
        <end position="258"/>
    </location>
</feature>
<evidence type="ECO:0000259" key="7">
    <source>
        <dbReference type="Pfam" id="PF01974"/>
    </source>
</evidence>
<organism evidence="9 10">
    <name type="scientific">Thielaviopsis punctulata</name>
    <dbReference type="NCBI Taxonomy" id="72032"/>
    <lineage>
        <taxon>Eukaryota</taxon>
        <taxon>Fungi</taxon>
        <taxon>Dikarya</taxon>
        <taxon>Ascomycota</taxon>
        <taxon>Pezizomycotina</taxon>
        <taxon>Sordariomycetes</taxon>
        <taxon>Hypocreomycetidae</taxon>
        <taxon>Microascales</taxon>
        <taxon>Ceratocystidaceae</taxon>
        <taxon>Thielaviopsis</taxon>
    </lineage>
</organism>
<dbReference type="OrthoDB" id="48041at2759"/>
<evidence type="ECO:0000256" key="5">
    <source>
        <dbReference type="PIRSR" id="PIRSR017250-50"/>
    </source>
</evidence>
<proteinExistence type="inferred from homology"/>
<dbReference type="Gene3D" id="3.40.1350.10">
    <property type="match status" value="1"/>
</dbReference>
<keyword evidence="2 4" id="KW-0819">tRNA processing</keyword>